<dbReference type="InterPro" id="IPR009057">
    <property type="entry name" value="Homeodomain-like_sf"/>
</dbReference>
<dbReference type="Pfam" id="PF01380">
    <property type="entry name" value="SIS"/>
    <property type="match status" value="1"/>
</dbReference>
<feature type="domain" description="SIS" evidence="5">
    <location>
        <begin position="124"/>
        <end position="261"/>
    </location>
</feature>
<dbReference type="RefSeq" id="WP_090944721.1">
    <property type="nucleotide sequence ID" value="NZ_FNDJ01000025.1"/>
</dbReference>
<dbReference type="AlphaFoldDB" id="A0A1G9JWJ9"/>
<dbReference type="OrthoDB" id="3848503at2"/>
<dbReference type="PANTHER" id="PTHR30514">
    <property type="entry name" value="GLUCOKINASE"/>
    <property type="match status" value="1"/>
</dbReference>
<dbReference type="PROSITE" id="PS51071">
    <property type="entry name" value="HTH_RPIR"/>
    <property type="match status" value="1"/>
</dbReference>
<dbReference type="SUPFAM" id="SSF53697">
    <property type="entry name" value="SIS domain"/>
    <property type="match status" value="1"/>
</dbReference>
<organism evidence="6 7">
    <name type="scientific">Nonomuraea jiangxiensis</name>
    <dbReference type="NCBI Taxonomy" id="633440"/>
    <lineage>
        <taxon>Bacteria</taxon>
        <taxon>Bacillati</taxon>
        <taxon>Actinomycetota</taxon>
        <taxon>Actinomycetes</taxon>
        <taxon>Streptosporangiales</taxon>
        <taxon>Streptosporangiaceae</taxon>
        <taxon>Nonomuraea</taxon>
    </lineage>
</organism>
<evidence type="ECO:0000256" key="3">
    <source>
        <dbReference type="ARBA" id="ARBA00023163"/>
    </source>
</evidence>
<dbReference type="InterPro" id="IPR035472">
    <property type="entry name" value="RpiR-like_SIS"/>
</dbReference>
<dbReference type="CDD" id="cd05013">
    <property type="entry name" value="SIS_RpiR"/>
    <property type="match status" value="1"/>
</dbReference>
<keyword evidence="7" id="KW-1185">Reference proteome</keyword>
<proteinExistence type="predicted"/>
<reference evidence="6 7" key="1">
    <citation type="submission" date="2016-10" db="EMBL/GenBank/DDBJ databases">
        <authorList>
            <person name="de Groot N.N."/>
        </authorList>
    </citation>
    <scope>NUCLEOTIDE SEQUENCE [LARGE SCALE GENOMIC DNA]</scope>
    <source>
        <strain evidence="6 7">CGMCC 4.6533</strain>
    </source>
</reference>
<feature type="domain" description="HTH rpiR-type" evidence="4">
    <location>
        <begin position="1"/>
        <end position="77"/>
    </location>
</feature>
<dbReference type="GO" id="GO:0003700">
    <property type="term" value="F:DNA-binding transcription factor activity"/>
    <property type="evidence" value="ECO:0007669"/>
    <property type="project" value="InterPro"/>
</dbReference>
<keyword evidence="1" id="KW-0805">Transcription regulation</keyword>
<dbReference type="EMBL" id="FNDJ01000025">
    <property type="protein sequence ID" value="SDL41534.1"/>
    <property type="molecule type" value="Genomic_DNA"/>
</dbReference>
<keyword evidence="3" id="KW-0804">Transcription</keyword>
<dbReference type="GO" id="GO:0097367">
    <property type="term" value="F:carbohydrate derivative binding"/>
    <property type="evidence" value="ECO:0007669"/>
    <property type="project" value="InterPro"/>
</dbReference>
<protein>
    <submittedName>
        <fullName evidence="6">DNA-binding transcriptional regulator, MurR/RpiR family, contains HTH and SIS domains</fullName>
    </submittedName>
</protein>
<dbReference type="GO" id="GO:1901135">
    <property type="term" value="P:carbohydrate derivative metabolic process"/>
    <property type="evidence" value="ECO:0007669"/>
    <property type="project" value="InterPro"/>
</dbReference>
<dbReference type="Gene3D" id="3.40.50.10490">
    <property type="entry name" value="Glucose-6-phosphate isomerase like protein, domain 1"/>
    <property type="match status" value="1"/>
</dbReference>
<evidence type="ECO:0000256" key="1">
    <source>
        <dbReference type="ARBA" id="ARBA00023015"/>
    </source>
</evidence>
<name>A0A1G9JWJ9_9ACTN</name>
<evidence type="ECO:0000259" key="4">
    <source>
        <dbReference type="PROSITE" id="PS51071"/>
    </source>
</evidence>
<evidence type="ECO:0000259" key="5">
    <source>
        <dbReference type="PROSITE" id="PS51464"/>
    </source>
</evidence>
<evidence type="ECO:0000313" key="6">
    <source>
        <dbReference type="EMBL" id="SDL41534.1"/>
    </source>
</evidence>
<evidence type="ECO:0000313" key="7">
    <source>
        <dbReference type="Proteomes" id="UP000199202"/>
    </source>
</evidence>
<dbReference type="Proteomes" id="UP000199202">
    <property type="component" value="Unassembled WGS sequence"/>
</dbReference>
<dbReference type="Gene3D" id="1.10.10.10">
    <property type="entry name" value="Winged helix-like DNA-binding domain superfamily/Winged helix DNA-binding domain"/>
    <property type="match status" value="1"/>
</dbReference>
<dbReference type="STRING" id="633440.SAMN05421869_125161"/>
<keyword evidence="2 6" id="KW-0238">DNA-binding</keyword>
<gene>
    <name evidence="6" type="ORF">SAMN05421869_125161</name>
</gene>
<dbReference type="SUPFAM" id="SSF46689">
    <property type="entry name" value="Homeodomain-like"/>
    <property type="match status" value="1"/>
</dbReference>
<dbReference type="InterPro" id="IPR046348">
    <property type="entry name" value="SIS_dom_sf"/>
</dbReference>
<dbReference type="InterPro" id="IPR000281">
    <property type="entry name" value="HTH_RpiR"/>
</dbReference>
<dbReference type="InterPro" id="IPR047640">
    <property type="entry name" value="RpiR-like"/>
</dbReference>
<dbReference type="PROSITE" id="PS51464">
    <property type="entry name" value="SIS"/>
    <property type="match status" value="1"/>
</dbReference>
<dbReference type="Pfam" id="PF01418">
    <property type="entry name" value="HTH_6"/>
    <property type="match status" value="1"/>
</dbReference>
<dbReference type="InterPro" id="IPR001347">
    <property type="entry name" value="SIS_dom"/>
</dbReference>
<dbReference type="GO" id="GO:0003677">
    <property type="term" value="F:DNA binding"/>
    <property type="evidence" value="ECO:0007669"/>
    <property type="project" value="UniProtKB-KW"/>
</dbReference>
<dbReference type="InterPro" id="IPR036388">
    <property type="entry name" value="WH-like_DNA-bd_sf"/>
</dbReference>
<sequence length="307" mass="33213">MPINDEIFARMDELSPAEKKVARALLSNYPSAGLDSAARLAKSAGTSTPTVLRLLSRLGIGSYPAFQALLREEVAHYMSSPVSRTEQVRGLQDEKSLLSQAIRERVALVEALETQVPPSEFARAVKALADRPKRVVISGGYFTRYFAMLVARQLDQVIHNVDFLSEPLGHDIGKYLGLGKGSVAIVLDFRRYEMAAFTAAQFAKARGATVIVITDQGLSPATSHADIVLPVKVDGIPFDSDAGLLVLLETLVEAVLLATGDRGIERMKEWEKSVQVMRAYGVQNHARAVQVATAAPEARRGGGEQAS</sequence>
<evidence type="ECO:0000256" key="2">
    <source>
        <dbReference type="ARBA" id="ARBA00023125"/>
    </source>
</evidence>
<accession>A0A1G9JWJ9</accession>
<dbReference type="PANTHER" id="PTHR30514:SF18">
    <property type="entry name" value="RPIR-FAMILY TRANSCRIPTIONAL REGULATOR"/>
    <property type="match status" value="1"/>
</dbReference>